<proteinExistence type="predicted"/>
<sequence>MSEFQQLTPKIEQRILEFAKLIDIPNFTNIKTLTIALIHPSRSYEIDISNEVKDWLEKFHKRLAHLGDAIYNAIVTDCLFETYPNYSIADLTESKKLLVNKSLLFEFAKELKLQEFCFLGKSEQGKSIEEQEKLFAEMFKAVFGAIYLEFDRDFSKSRNWLCDRFLNQAIEKLLENEDDEDEDYEFDEYYYSGTVTEDEYLSMIGYG</sequence>
<dbReference type="CDD" id="cd00593">
    <property type="entry name" value="RIBOc"/>
    <property type="match status" value="1"/>
</dbReference>
<dbReference type="Gene3D" id="1.10.1520.10">
    <property type="entry name" value="Ribonuclease III domain"/>
    <property type="match status" value="1"/>
</dbReference>
<gene>
    <name evidence="2" type="ORF">NIES2119_24225</name>
</gene>
<dbReference type="Pfam" id="PF00636">
    <property type="entry name" value="Ribonuclease_3"/>
    <property type="match status" value="1"/>
</dbReference>
<dbReference type="RefSeq" id="WP_073596062.1">
    <property type="nucleotide sequence ID" value="NZ_MRCE01000032.1"/>
</dbReference>
<evidence type="ECO:0000313" key="3">
    <source>
        <dbReference type="Proteomes" id="UP000185860"/>
    </source>
</evidence>
<dbReference type="InterPro" id="IPR036389">
    <property type="entry name" value="RNase_III_sf"/>
</dbReference>
<name>A0A1U7I9P3_9CYAN</name>
<dbReference type="SUPFAM" id="SSF69065">
    <property type="entry name" value="RNase III domain-like"/>
    <property type="match status" value="1"/>
</dbReference>
<organism evidence="2 3">
    <name type="scientific">[Phormidium ambiguum] IAM M-71</name>
    <dbReference type="NCBI Taxonomy" id="454136"/>
    <lineage>
        <taxon>Bacteria</taxon>
        <taxon>Bacillati</taxon>
        <taxon>Cyanobacteriota</taxon>
        <taxon>Cyanophyceae</taxon>
        <taxon>Oscillatoriophycideae</taxon>
        <taxon>Aerosakkonematales</taxon>
        <taxon>Aerosakkonemataceae</taxon>
        <taxon>Floridanema</taxon>
    </lineage>
</organism>
<reference evidence="2 3" key="1">
    <citation type="submission" date="2016-11" db="EMBL/GenBank/DDBJ databases">
        <title>Draft Genome Sequences of Nine Cyanobacterial Strains from Diverse Habitats.</title>
        <authorList>
            <person name="Zhu T."/>
            <person name="Hou S."/>
            <person name="Lu X."/>
            <person name="Hess W.R."/>
        </authorList>
    </citation>
    <scope>NUCLEOTIDE SEQUENCE [LARGE SCALE GENOMIC DNA]</scope>
    <source>
        <strain evidence="2 3">IAM M-71</strain>
    </source>
</reference>
<dbReference type="GO" id="GO:0006396">
    <property type="term" value="P:RNA processing"/>
    <property type="evidence" value="ECO:0007669"/>
    <property type="project" value="InterPro"/>
</dbReference>
<comment type="caution">
    <text evidence="2">The sequence shown here is derived from an EMBL/GenBank/DDBJ whole genome shotgun (WGS) entry which is preliminary data.</text>
</comment>
<dbReference type="AlphaFoldDB" id="A0A1U7I9P3"/>
<dbReference type="GO" id="GO:0004525">
    <property type="term" value="F:ribonuclease III activity"/>
    <property type="evidence" value="ECO:0007669"/>
    <property type="project" value="InterPro"/>
</dbReference>
<dbReference type="PROSITE" id="PS50142">
    <property type="entry name" value="RNASE_3_2"/>
    <property type="match status" value="1"/>
</dbReference>
<evidence type="ECO:0000313" key="2">
    <source>
        <dbReference type="EMBL" id="OKH33169.1"/>
    </source>
</evidence>
<dbReference type="OrthoDB" id="517305at2"/>
<dbReference type="STRING" id="454136.NIES2119_24225"/>
<evidence type="ECO:0000259" key="1">
    <source>
        <dbReference type="PROSITE" id="PS50142"/>
    </source>
</evidence>
<accession>A0A1U7I9P3</accession>
<dbReference type="EMBL" id="MRCE01000032">
    <property type="protein sequence ID" value="OKH33169.1"/>
    <property type="molecule type" value="Genomic_DNA"/>
</dbReference>
<dbReference type="Proteomes" id="UP000185860">
    <property type="component" value="Unassembled WGS sequence"/>
</dbReference>
<dbReference type="InterPro" id="IPR000999">
    <property type="entry name" value="RNase_III_dom"/>
</dbReference>
<protein>
    <recommendedName>
        <fullName evidence="1">RNase III domain-containing protein</fullName>
    </recommendedName>
</protein>
<feature type="domain" description="RNase III" evidence="1">
    <location>
        <begin position="8"/>
        <end position="151"/>
    </location>
</feature>
<dbReference type="SMART" id="SM00535">
    <property type="entry name" value="RIBOc"/>
    <property type="match status" value="1"/>
</dbReference>